<accession>A0A7V3PSY3</accession>
<feature type="region of interest" description="Disordered" evidence="4">
    <location>
        <begin position="1"/>
        <end position="32"/>
    </location>
</feature>
<dbReference type="GO" id="GO:0006260">
    <property type="term" value="P:DNA replication"/>
    <property type="evidence" value="ECO:0007669"/>
    <property type="project" value="InterPro"/>
</dbReference>
<evidence type="ECO:0000313" key="6">
    <source>
        <dbReference type="EMBL" id="HGD12936.1"/>
    </source>
</evidence>
<dbReference type="EC" id="1.17.4.2" evidence="6"/>
<evidence type="ECO:0000256" key="1">
    <source>
        <dbReference type="ARBA" id="ARBA00022741"/>
    </source>
</evidence>
<keyword evidence="6" id="KW-0560">Oxidoreductase</keyword>
<keyword evidence="1 3" id="KW-0547">Nucleotide-binding</keyword>
<sequence length="846" mass="95865">MSGRSKVAEQNNQEKKDLAEEKAKAEGQAATSRTGLPVQFRKVQKRSGELVDFQVEKIAASIFNAARAVGGEDYNRAVWLAERVVDYLYARRGPHIPTVDEIGDAVEKVLIEHGHAQTAKAYILKREERARARRRHAARIKPRLGGKRDTTEFALFVRSSDDTIRQWDRTRISRALVREAGLDPELAEEIAREVEEMIVNANVKRVTSSLVRELVNAKLIEHGQEEARRRHTRLGVPLTDVENLILYKNRENANTPHNPEATNMTLAEWTLKQFALTSVFDADIADAHIRGDIHLHDLGFINRPYCSGQSLEYVKKFGLNLPNALSMAKPAKHPETLLAHMVKFSAALQGHFAGAIGWDAVNIFFAPFLVGMSDREIHQLAQMLVFEYSQQNVARGGQAIFSDINLYWEMPAHFANVEAIGPGGEYTGRKYGEYLKEAQRFVWAIFDVYKEGDGSGRPFFFPKPLVHITENFFQTPGHQDFLNHISAVAADKGNTYFVFDRGKTAKISECCRLSFKLDQNDLQDAQTPWKMRYCALQNVTINLPRVAFLANHDDATLFQLLRERMAMIARAHNEKRTFIQKLLSLKSDGPLALLTMAADGEPYLRMHRVTYLVGVLGLNELVQYHLGKEMHESEEAFRFGLKVMAFLNLECRRLAAEHDLRLVIEQTPAESTAYRLAKLDLELYPEQALQVVKGDLQSGAVYYTNSTYLNIGAPIDPIERVYLEGKFHDMIEAGALTHVWLADARPPKETIANFVLKTYHRTRNAQIAFSPEFTTCSRCLRTSRGLNSTCPYCHSAEVDHITRVTGYFSRVSGWNAGKRQELKDRFKSDLVHINAVKVPILQFQVQ</sequence>
<keyword evidence="2 3" id="KW-0067">ATP-binding</keyword>
<feature type="domain" description="ATP-cone" evidence="5">
    <location>
        <begin position="155"/>
        <end position="255"/>
    </location>
</feature>
<dbReference type="GO" id="GO:0004748">
    <property type="term" value="F:ribonucleoside-diphosphate reductase activity, thioredoxin disulfide as acceptor"/>
    <property type="evidence" value="ECO:0007669"/>
    <property type="project" value="TreeGrafter"/>
</dbReference>
<name>A0A7V3PSY3_UNCW3</name>
<evidence type="ECO:0000256" key="3">
    <source>
        <dbReference type="PROSITE-ProRule" id="PRU00492"/>
    </source>
</evidence>
<dbReference type="InterPro" id="IPR005144">
    <property type="entry name" value="ATP-cone_dom"/>
</dbReference>
<feature type="compositionally biased region" description="Basic and acidic residues" evidence="4">
    <location>
        <begin position="12"/>
        <end position="25"/>
    </location>
</feature>
<dbReference type="SUPFAM" id="SSF51998">
    <property type="entry name" value="PFL-like glycyl radical enzymes"/>
    <property type="match status" value="1"/>
</dbReference>
<evidence type="ECO:0000256" key="2">
    <source>
        <dbReference type="ARBA" id="ARBA00022840"/>
    </source>
</evidence>
<dbReference type="GO" id="GO:0008998">
    <property type="term" value="F:ribonucleoside-triphosphate reductase (thioredoxin) activity"/>
    <property type="evidence" value="ECO:0007669"/>
    <property type="project" value="UniProtKB-EC"/>
</dbReference>
<dbReference type="GO" id="GO:0005524">
    <property type="term" value="F:ATP binding"/>
    <property type="evidence" value="ECO:0007669"/>
    <property type="project" value="UniProtKB-UniRule"/>
</dbReference>
<gene>
    <name evidence="6" type="primary">nrdD</name>
    <name evidence="6" type="ORF">ENX16_02510</name>
</gene>
<dbReference type="AlphaFoldDB" id="A0A7V3PSY3"/>
<dbReference type="GO" id="GO:0009265">
    <property type="term" value="P:2'-deoxyribonucleotide biosynthetic process"/>
    <property type="evidence" value="ECO:0007669"/>
    <property type="project" value="TreeGrafter"/>
</dbReference>
<dbReference type="PROSITE" id="PS51161">
    <property type="entry name" value="ATP_CONE"/>
    <property type="match status" value="2"/>
</dbReference>
<protein>
    <submittedName>
        <fullName evidence="6">Anaerobic ribonucleoside-triphosphate reductase</fullName>
        <ecNumber evidence="6">1.17.4.2</ecNumber>
    </submittedName>
</protein>
<dbReference type="GO" id="GO:0031250">
    <property type="term" value="C:anaerobic ribonucleoside-triphosphate reductase complex"/>
    <property type="evidence" value="ECO:0007669"/>
    <property type="project" value="TreeGrafter"/>
</dbReference>
<evidence type="ECO:0000259" key="5">
    <source>
        <dbReference type="PROSITE" id="PS51161"/>
    </source>
</evidence>
<reference evidence="6" key="1">
    <citation type="journal article" date="2020" name="mSystems">
        <title>Genome- and Community-Level Interaction Insights into Carbon Utilization and Element Cycling Functions of Hydrothermarchaeota in Hydrothermal Sediment.</title>
        <authorList>
            <person name="Zhou Z."/>
            <person name="Liu Y."/>
            <person name="Xu W."/>
            <person name="Pan J."/>
            <person name="Luo Z.H."/>
            <person name="Li M."/>
        </authorList>
    </citation>
    <scope>NUCLEOTIDE SEQUENCE [LARGE SCALE GENOMIC DNA]</scope>
    <source>
        <strain evidence="6">SpSt-914</strain>
    </source>
</reference>
<dbReference type="Gene3D" id="3.20.70.20">
    <property type="match status" value="1"/>
</dbReference>
<proteinExistence type="predicted"/>
<dbReference type="EMBL" id="DTMZ01000052">
    <property type="protein sequence ID" value="HGD12936.1"/>
    <property type="molecule type" value="Genomic_DNA"/>
</dbReference>
<dbReference type="PANTHER" id="PTHR21075">
    <property type="entry name" value="ANAEROBIC RIBONUCLEOSIDE-TRIPHOSPHATE REDUCTASE"/>
    <property type="match status" value="1"/>
</dbReference>
<dbReference type="Pfam" id="PF03477">
    <property type="entry name" value="ATP-cone"/>
    <property type="match status" value="2"/>
</dbReference>
<dbReference type="PANTHER" id="PTHR21075:SF0">
    <property type="entry name" value="ANAEROBIC RIBONUCLEOSIDE-TRIPHOSPHATE REDUCTASE"/>
    <property type="match status" value="1"/>
</dbReference>
<comment type="caution">
    <text evidence="6">The sequence shown here is derived from an EMBL/GenBank/DDBJ whole genome shotgun (WGS) entry which is preliminary data.</text>
</comment>
<organism evidence="6">
    <name type="scientific">candidate division WOR-3 bacterium</name>
    <dbReference type="NCBI Taxonomy" id="2052148"/>
    <lineage>
        <taxon>Bacteria</taxon>
        <taxon>Bacteria division WOR-3</taxon>
    </lineage>
</organism>
<dbReference type="NCBIfam" id="TIGR02487">
    <property type="entry name" value="NrdD"/>
    <property type="match status" value="1"/>
</dbReference>
<dbReference type="Pfam" id="PF13597">
    <property type="entry name" value="NRDD"/>
    <property type="match status" value="1"/>
</dbReference>
<feature type="domain" description="ATP-cone" evidence="5">
    <location>
        <begin position="41"/>
        <end position="133"/>
    </location>
</feature>
<dbReference type="InterPro" id="IPR012833">
    <property type="entry name" value="NrdD"/>
</dbReference>
<evidence type="ECO:0000256" key="4">
    <source>
        <dbReference type="SAM" id="MobiDB-lite"/>
    </source>
</evidence>